<evidence type="ECO:0000313" key="2">
    <source>
        <dbReference type="Proteomes" id="UP001187192"/>
    </source>
</evidence>
<dbReference type="EMBL" id="BTGU01000066">
    <property type="protein sequence ID" value="GMN56832.1"/>
    <property type="molecule type" value="Genomic_DNA"/>
</dbReference>
<dbReference type="AlphaFoldDB" id="A0AA88DHF5"/>
<proteinExistence type="predicted"/>
<organism evidence="1 2">
    <name type="scientific">Ficus carica</name>
    <name type="common">Common fig</name>
    <dbReference type="NCBI Taxonomy" id="3494"/>
    <lineage>
        <taxon>Eukaryota</taxon>
        <taxon>Viridiplantae</taxon>
        <taxon>Streptophyta</taxon>
        <taxon>Embryophyta</taxon>
        <taxon>Tracheophyta</taxon>
        <taxon>Spermatophyta</taxon>
        <taxon>Magnoliopsida</taxon>
        <taxon>eudicotyledons</taxon>
        <taxon>Gunneridae</taxon>
        <taxon>Pentapetalae</taxon>
        <taxon>rosids</taxon>
        <taxon>fabids</taxon>
        <taxon>Rosales</taxon>
        <taxon>Moraceae</taxon>
        <taxon>Ficeae</taxon>
        <taxon>Ficus</taxon>
    </lineage>
</organism>
<accession>A0AA88DHF5</accession>
<name>A0AA88DHF5_FICCA</name>
<sequence>MNPREIHEDLDLSCSASATGDLDGSTVSATGDLDTSAALGDLDTGTTSGSRSWKILKKFRRLQLCNK</sequence>
<comment type="caution">
    <text evidence="1">The sequence shown here is derived from an EMBL/GenBank/DDBJ whole genome shotgun (WGS) entry which is preliminary data.</text>
</comment>
<protein>
    <submittedName>
        <fullName evidence="1">Uncharacterized protein</fullName>
    </submittedName>
</protein>
<reference evidence="1" key="1">
    <citation type="submission" date="2023-07" db="EMBL/GenBank/DDBJ databases">
        <title>draft genome sequence of fig (Ficus carica).</title>
        <authorList>
            <person name="Takahashi T."/>
            <person name="Nishimura K."/>
        </authorList>
    </citation>
    <scope>NUCLEOTIDE SEQUENCE</scope>
</reference>
<gene>
    <name evidence="1" type="ORF">TIFTF001_025953</name>
</gene>
<evidence type="ECO:0000313" key="1">
    <source>
        <dbReference type="EMBL" id="GMN56832.1"/>
    </source>
</evidence>
<dbReference type="Proteomes" id="UP001187192">
    <property type="component" value="Unassembled WGS sequence"/>
</dbReference>
<keyword evidence="2" id="KW-1185">Reference proteome</keyword>